<dbReference type="Proteomes" id="UP000225706">
    <property type="component" value="Unassembled WGS sequence"/>
</dbReference>
<keyword evidence="4 8" id="KW-0479">Metal-binding</keyword>
<dbReference type="CDD" id="cd02907">
    <property type="entry name" value="Macro_Af1521_BAL-like"/>
    <property type="match status" value="1"/>
</dbReference>
<feature type="region of interest" description="Disordered" evidence="9">
    <location>
        <begin position="377"/>
        <end position="497"/>
    </location>
</feature>
<feature type="compositionally biased region" description="Polar residues" evidence="9">
    <location>
        <begin position="228"/>
        <end position="237"/>
    </location>
</feature>
<dbReference type="GO" id="GO:0008270">
    <property type="term" value="F:zinc ion binding"/>
    <property type="evidence" value="ECO:0007669"/>
    <property type="project" value="UniProtKB-KW"/>
</dbReference>
<feature type="region of interest" description="Disordered" evidence="9">
    <location>
        <begin position="188"/>
        <end position="333"/>
    </location>
</feature>
<evidence type="ECO:0000256" key="8">
    <source>
        <dbReference type="RuleBase" id="RU367105"/>
    </source>
</evidence>
<organism evidence="12 13">
    <name type="scientific">Stylophora pistillata</name>
    <name type="common">Smooth cauliflower coral</name>
    <dbReference type="NCBI Taxonomy" id="50429"/>
    <lineage>
        <taxon>Eukaryota</taxon>
        <taxon>Metazoa</taxon>
        <taxon>Cnidaria</taxon>
        <taxon>Anthozoa</taxon>
        <taxon>Hexacorallia</taxon>
        <taxon>Scleractinia</taxon>
        <taxon>Astrocoeniina</taxon>
        <taxon>Pocilloporidae</taxon>
        <taxon>Stylophora</taxon>
    </lineage>
</organism>
<feature type="compositionally biased region" description="Basic and acidic residues" evidence="9">
    <location>
        <begin position="285"/>
        <end position="302"/>
    </location>
</feature>
<comment type="catalytic activity">
    <reaction evidence="1 8">
        <text>S-ubiquitinyl-[E2 ubiquitin-conjugating enzyme]-L-cysteine + [acceptor protein]-L-lysine = [E2 ubiquitin-conjugating enzyme]-L-cysteine + N(6)-ubiquitinyl-[acceptor protein]-L-lysine.</text>
        <dbReference type="EC" id="2.3.2.27"/>
    </reaction>
</comment>
<evidence type="ECO:0000313" key="12">
    <source>
        <dbReference type="EMBL" id="PFX14656.1"/>
    </source>
</evidence>
<dbReference type="Pfam" id="PF01661">
    <property type="entry name" value="Macro"/>
    <property type="match status" value="1"/>
</dbReference>
<evidence type="ECO:0000256" key="1">
    <source>
        <dbReference type="ARBA" id="ARBA00000900"/>
    </source>
</evidence>
<dbReference type="GO" id="GO:0016567">
    <property type="term" value="P:protein ubiquitination"/>
    <property type="evidence" value="ECO:0007669"/>
    <property type="project" value="UniProtKB-UniRule"/>
</dbReference>
<feature type="compositionally biased region" description="Basic and acidic residues" evidence="9">
    <location>
        <begin position="467"/>
        <end position="484"/>
    </location>
</feature>
<sequence>MLTNNVMVFLYQGDITDEKFHAIVNPANAWLQHSQGVGGAIVKKGGSQIIDDSQYVMSHRQFPLQPGEAVYTRSGHLACHYVIHTVGPDWLAYPDKSAAMTALRLTCIVCLRLAVQLRLSSIALPAISSGNCGMPKEVCAVAIFQAIEEFSTSIDAECSTLSDIRVVIIDAETTEVFRREFINRYNSGEKSQTEMATQRRLPDEEGYSPLSTNRGRVDPRNDDELLSEQHQSVQDNFAESMRRQEGDESHQRVEEQQQQNSKESSVKADKASLANSLEAQNAGGGEKDQPKDESRTTDERSQKTTKNSGSAVPFKGNLAANFSRKGDGVTKGASVGRAMSFKPLRAIKHPPGFSAEDGLNIANQFVEVEKNEQFTDTCDVKNVNETDANKRNTKEEEGKPPDKSKEGSEFVDLCNVPREISASDSVHSNLSAPETEETNASASDKLNAPNDVPSSAAGITQGPGQNTREEKKLRVSSRDASPLERDEDQSQGSQTATRGDHFVEPLCSVCHNSCQELVEPLNCGHNFCQSCVHHALNDVFVCSNQWCVCERSQPMGNMSWRTEKYSLPGNEDWYTVVVSYNFPSGIQGWQHPTQGQPYRERYFTAYLPNNSEGQKVLQLLMKAFDAQLLFTIGKCQVTGEENQIVCNGIEHKINRSGGLPKHGYPDATYLGRVKEQLAKIGIVEDADFPVAPKS</sequence>
<keyword evidence="8" id="KW-0963">Cytoplasm</keyword>
<feature type="domain" description="RING-type" evidence="10">
    <location>
        <begin position="507"/>
        <end position="542"/>
    </location>
</feature>
<evidence type="ECO:0000313" key="13">
    <source>
        <dbReference type="Proteomes" id="UP000225706"/>
    </source>
</evidence>
<dbReference type="Gene3D" id="3.40.220.10">
    <property type="entry name" value="Leucine Aminopeptidase, subunit E, domain 1"/>
    <property type="match status" value="1"/>
</dbReference>
<dbReference type="InterPro" id="IPR017907">
    <property type="entry name" value="Znf_RING_CS"/>
</dbReference>
<dbReference type="OrthoDB" id="527344at2759"/>
<dbReference type="InterPro" id="IPR039399">
    <property type="entry name" value="Deltex_C_sf"/>
</dbReference>
<dbReference type="PANTHER" id="PTHR12622">
    <property type="entry name" value="DELTEX-RELATED"/>
    <property type="match status" value="1"/>
</dbReference>
<comment type="similarity">
    <text evidence="8">Belongs to the Deltex family.</text>
</comment>
<dbReference type="Gene3D" id="3.30.390.130">
    <property type="match status" value="1"/>
</dbReference>
<dbReference type="SUPFAM" id="SSF52949">
    <property type="entry name" value="Macro domain-like"/>
    <property type="match status" value="1"/>
</dbReference>
<dbReference type="UniPathway" id="UPA00143"/>
<reference evidence="13" key="1">
    <citation type="journal article" date="2017" name="bioRxiv">
        <title>Comparative analysis of the genomes of Stylophora pistillata and Acropora digitifera provides evidence for extensive differences between species of corals.</title>
        <authorList>
            <person name="Voolstra C.R."/>
            <person name="Li Y."/>
            <person name="Liew Y.J."/>
            <person name="Baumgarten S."/>
            <person name="Zoccola D."/>
            <person name="Flot J.-F."/>
            <person name="Tambutte S."/>
            <person name="Allemand D."/>
            <person name="Aranda M."/>
        </authorList>
    </citation>
    <scope>NUCLEOTIDE SEQUENCE [LARGE SCALE GENOMIC DNA]</scope>
</reference>
<accession>A0A2B4RBY6</accession>
<evidence type="ECO:0000259" key="11">
    <source>
        <dbReference type="PROSITE" id="PS51154"/>
    </source>
</evidence>
<keyword evidence="3 8" id="KW-0808">Transferase</keyword>
<dbReference type="InterPro" id="IPR039398">
    <property type="entry name" value="Deltex_fam"/>
</dbReference>
<proteinExistence type="inferred from homology"/>
<evidence type="ECO:0000256" key="5">
    <source>
        <dbReference type="ARBA" id="ARBA00022771"/>
    </source>
</evidence>
<dbReference type="InterPro" id="IPR002589">
    <property type="entry name" value="Macro_dom"/>
</dbReference>
<feature type="compositionally biased region" description="Basic and acidic residues" evidence="9">
    <location>
        <begin position="377"/>
        <end position="408"/>
    </location>
</feature>
<evidence type="ECO:0000256" key="4">
    <source>
        <dbReference type="ARBA" id="ARBA00022723"/>
    </source>
</evidence>
<evidence type="ECO:0000256" key="6">
    <source>
        <dbReference type="ARBA" id="ARBA00022833"/>
    </source>
</evidence>
<keyword evidence="5 7" id="KW-0863">Zinc-finger</keyword>
<keyword evidence="13" id="KW-1185">Reference proteome</keyword>
<evidence type="ECO:0000259" key="10">
    <source>
        <dbReference type="PROSITE" id="PS50089"/>
    </source>
</evidence>
<dbReference type="AlphaFoldDB" id="A0A2B4RBY6"/>
<dbReference type="EMBL" id="LSMT01000749">
    <property type="protein sequence ID" value="PFX14656.1"/>
    <property type="molecule type" value="Genomic_DNA"/>
</dbReference>
<dbReference type="CDD" id="cd09633">
    <property type="entry name" value="Deltex_C"/>
    <property type="match status" value="1"/>
</dbReference>
<comment type="caution">
    <text evidence="12">The sequence shown here is derived from an EMBL/GenBank/DDBJ whole genome shotgun (WGS) entry which is preliminary data.</text>
</comment>
<feature type="compositionally biased region" description="Polar residues" evidence="9">
    <location>
        <begin position="422"/>
        <end position="444"/>
    </location>
</feature>
<keyword evidence="6 8" id="KW-0862">Zinc</keyword>
<dbReference type="STRING" id="50429.A0A2B4RBY6"/>
<dbReference type="GO" id="GO:0005737">
    <property type="term" value="C:cytoplasm"/>
    <property type="evidence" value="ECO:0007669"/>
    <property type="project" value="UniProtKB-SubCell"/>
</dbReference>
<dbReference type="InterPro" id="IPR001841">
    <property type="entry name" value="Znf_RING"/>
</dbReference>
<dbReference type="PROSITE" id="PS51154">
    <property type="entry name" value="MACRO"/>
    <property type="match status" value="1"/>
</dbReference>
<comment type="subcellular location">
    <subcellularLocation>
        <location evidence="8">Cytoplasm</location>
    </subcellularLocation>
</comment>
<dbReference type="InterPro" id="IPR043472">
    <property type="entry name" value="Macro_dom-like"/>
</dbReference>
<dbReference type="Pfam" id="PF18102">
    <property type="entry name" value="DTC"/>
    <property type="match status" value="1"/>
</dbReference>
<dbReference type="InterPro" id="IPR039396">
    <property type="entry name" value="Deltex_C"/>
</dbReference>
<dbReference type="PROSITE" id="PS50089">
    <property type="entry name" value="ZF_RING_2"/>
    <property type="match status" value="1"/>
</dbReference>
<feature type="domain" description="Macro" evidence="11">
    <location>
        <begin position="1"/>
        <end position="185"/>
    </location>
</feature>
<dbReference type="EC" id="2.3.2.27" evidence="8"/>
<evidence type="ECO:0000256" key="9">
    <source>
        <dbReference type="SAM" id="MobiDB-lite"/>
    </source>
</evidence>
<comment type="pathway">
    <text evidence="2 8">Protein modification; protein ubiquitination.</text>
</comment>
<dbReference type="SMART" id="SM00506">
    <property type="entry name" value="A1pp"/>
    <property type="match status" value="1"/>
</dbReference>
<dbReference type="GO" id="GO:0061630">
    <property type="term" value="F:ubiquitin protein ligase activity"/>
    <property type="evidence" value="ECO:0007669"/>
    <property type="project" value="UniProtKB-UniRule"/>
</dbReference>
<gene>
    <name evidence="12" type="primary">DTX3L</name>
    <name evidence="12" type="ORF">AWC38_SpisGene21174</name>
</gene>
<evidence type="ECO:0000256" key="7">
    <source>
        <dbReference type="PROSITE-ProRule" id="PRU00175"/>
    </source>
</evidence>
<dbReference type="SUPFAM" id="SSF57850">
    <property type="entry name" value="RING/U-box"/>
    <property type="match status" value="1"/>
</dbReference>
<evidence type="ECO:0000256" key="2">
    <source>
        <dbReference type="ARBA" id="ARBA00004906"/>
    </source>
</evidence>
<feature type="compositionally biased region" description="Basic and acidic residues" evidence="9">
    <location>
        <begin position="240"/>
        <end position="255"/>
    </location>
</feature>
<name>A0A2B4RBY6_STYPI</name>
<dbReference type="PROSITE" id="PS00518">
    <property type="entry name" value="ZF_RING_1"/>
    <property type="match status" value="1"/>
</dbReference>
<dbReference type="GO" id="GO:0007219">
    <property type="term" value="P:Notch signaling pathway"/>
    <property type="evidence" value="ECO:0007669"/>
    <property type="project" value="InterPro"/>
</dbReference>
<protein>
    <recommendedName>
        <fullName evidence="8">E3 ubiquitin-protein ligase</fullName>
        <ecNumber evidence="8">2.3.2.27</ecNumber>
    </recommendedName>
</protein>
<evidence type="ECO:0000256" key="3">
    <source>
        <dbReference type="ARBA" id="ARBA00022679"/>
    </source>
</evidence>